<dbReference type="InterPro" id="IPR056789">
    <property type="entry name" value="LRR_R13L1-DRL21"/>
</dbReference>
<name>A0A0E0RC18_ORYRU</name>
<feature type="region of interest" description="Disordered" evidence="2">
    <location>
        <begin position="20"/>
        <end position="49"/>
    </location>
</feature>
<evidence type="ECO:0000256" key="1">
    <source>
        <dbReference type="ARBA" id="ARBA00022821"/>
    </source>
</evidence>
<dbReference type="InterPro" id="IPR044974">
    <property type="entry name" value="Disease_R_plants"/>
</dbReference>
<dbReference type="InterPro" id="IPR058922">
    <property type="entry name" value="WHD_DRP"/>
</dbReference>
<dbReference type="Pfam" id="PF23559">
    <property type="entry name" value="WHD_DRP"/>
    <property type="match status" value="1"/>
</dbReference>
<dbReference type="PRINTS" id="PR00364">
    <property type="entry name" value="DISEASERSIST"/>
</dbReference>
<dbReference type="InterPro" id="IPR032675">
    <property type="entry name" value="LRR_dom_sf"/>
</dbReference>
<evidence type="ECO:0000256" key="3">
    <source>
        <dbReference type="SAM" id="SignalP"/>
    </source>
</evidence>
<keyword evidence="1" id="KW-0611">Plant defense</keyword>
<keyword evidence="6" id="KW-1185">Reference proteome</keyword>
<dbReference type="OMA" id="IMPEMEN"/>
<proteinExistence type="predicted"/>
<feature type="signal peptide" evidence="3">
    <location>
        <begin position="1"/>
        <end position="16"/>
    </location>
</feature>
<dbReference type="HOGENOM" id="CLU_000837_8_0_1"/>
<evidence type="ECO:0000256" key="2">
    <source>
        <dbReference type="SAM" id="MobiDB-lite"/>
    </source>
</evidence>
<dbReference type="InterPro" id="IPR036388">
    <property type="entry name" value="WH-like_DNA-bd_sf"/>
</dbReference>
<reference evidence="5" key="2">
    <citation type="submission" date="2015-06" db="UniProtKB">
        <authorList>
            <consortium name="EnsemblPlants"/>
        </authorList>
    </citation>
    <scope>IDENTIFICATION</scope>
</reference>
<dbReference type="eggNOG" id="KOG4658">
    <property type="taxonomic scope" value="Eukaryota"/>
</dbReference>
<accession>A0A0E0RC18</accession>
<dbReference type="InterPro" id="IPR002182">
    <property type="entry name" value="NB-ARC"/>
</dbReference>
<dbReference type="Gramene" id="ORUFI11G24580.1">
    <property type="protein sequence ID" value="ORUFI11G24580.1"/>
    <property type="gene ID" value="ORUFI11G24580"/>
</dbReference>
<dbReference type="SUPFAM" id="SSF52540">
    <property type="entry name" value="P-loop containing nucleoside triphosphate hydrolases"/>
    <property type="match status" value="1"/>
</dbReference>
<evidence type="ECO:0000313" key="6">
    <source>
        <dbReference type="Proteomes" id="UP000008022"/>
    </source>
</evidence>
<dbReference type="EnsemblPlants" id="ORUFI11G24580.1">
    <property type="protein sequence ID" value="ORUFI11G24580.1"/>
    <property type="gene ID" value="ORUFI11G24580"/>
</dbReference>
<reference evidence="6" key="1">
    <citation type="submission" date="2013-06" db="EMBL/GenBank/DDBJ databases">
        <authorList>
            <person name="Zhao Q."/>
        </authorList>
    </citation>
    <scope>NUCLEOTIDE SEQUENCE</scope>
    <source>
        <strain evidence="6">cv. W1943</strain>
    </source>
</reference>
<dbReference type="AlphaFoldDB" id="A0A0E0RC18"/>
<dbReference type="PANTHER" id="PTHR23155">
    <property type="entry name" value="DISEASE RESISTANCE PROTEIN RP"/>
    <property type="match status" value="1"/>
</dbReference>
<dbReference type="STRING" id="4529.A0A0E0RC18"/>
<keyword evidence="3" id="KW-0732">Signal</keyword>
<dbReference type="Proteomes" id="UP000008022">
    <property type="component" value="Unassembled WGS sequence"/>
</dbReference>
<dbReference type="InterPro" id="IPR027417">
    <property type="entry name" value="P-loop_NTPase"/>
</dbReference>
<dbReference type="Gene3D" id="1.10.10.10">
    <property type="entry name" value="Winged helix-like DNA-binding domain superfamily/Winged helix DNA-binding domain"/>
    <property type="match status" value="1"/>
</dbReference>
<dbReference type="SUPFAM" id="SSF52058">
    <property type="entry name" value="L domain-like"/>
    <property type="match status" value="1"/>
</dbReference>
<dbReference type="InterPro" id="IPR003593">
    <property type="entry name" value="AAA+_ATPase"/>
</dbReference>
<dbReference type="GO" id="GO:0098542">
    <property type="term" value="P:defense response to other organism"/>
    <property type="evidence" value="ECO:0007669"/>
    <property type="project" value="TreeGrafter"/>
</dbReference>
<feature type="chain" id="PRO_5002372546" description="AAA+ ATPase domain-containing protein" evidence="3">
    <location>
        <begin position="17"/>
        <end position="1105"/>
    </location>
</feature>
<organism evidence="5 6">
    <name type="scientific">Oryza rufipogon</name>
    <name type="common">Brownbeard rice</name>
    <name type="synonym">Asian wild rice</name>
    <dbReference type="NCBI Taxonomy" id="4529"/>
    <lineage>
        <taxon>Eukaryota</taxon>
        <taxon>Viridiplantae</taxon>
        <taxon>Streptophyta</taxon>
        <taxon>Embryophyta</taxon>
        <taxon>Tracheophyta</taxon>
        <taxon>Spermatophyta</taxon>
        <taxon>Magnoliopsida</taxon>
        <taxon>Liliopsida</taxon>
        <taxon>Poales</taxon>
        <taxon>Poaceae</taxon>
        <taxon>BOP clade</taxon>
        <taxon>Oryzoideae</taxon>
        <taxon>Oryzeae</taxon>
        <taxon>Oryzinae</taxon>
        <taxon>Oryza</taxon>
    </lineage>
</organism>
<dbReference type="GO" id="GO:0043531">
    <property type="term" value="F:ADP binding"/>
    <property type="evidence" value="ECO:0007669"/>
    <property type="project" value="InterPro"/>
</dbReference>
<feature type="domain" description="AAA+ ATPase" evidence="4">
    <location>
        <begin position="400"/>
        <end position="538"/>
    </location>
</feature>
<dbReference type="Pfam" id="PF00931">
    <property type="entry name" value="NB-ARC"/>
    <property type="match status" value="1"/>
</dbReference>
<dbReference type="PANTHER" id="PTHR23155:SF1058">
    <property type="entry name" value="OS11G0668100 PROTEIN"/>
    <property type="match status" value="1"/>
</dbReference>
<evidence type="ECO:0000313" key="5">
    <source>
        <dbReference type="EnsemblPlants" id="ORUFI11G24580.1"/>
    </source>
</evidence>
<evidence type="ECO:0000259" key="4">
    <source>
        <dbReference type="SMART" id="SM00382"/>
    </source>
</evidence>
<dbReference type="SMART" id="SM00382">
    <property type="entry name" value="AAA"/>
    <property type="match status" value="1"/>
</dbReference>
<dbReference type="Pfam" id="PF25019">
    <property type="entry name" value="LRR_R13L1-DRL21"/>
    <property type="match status" value="1"/>
</dbReference>
<dbReference type="Gene3D" id="3.80.10.10">
    <property type="entry name" value="Ribonuclease Inhibitor"/>
    <property type="match status" value="1"/>
</dbReference>
<dbReference type="Gene3D" id="3.40.50.300">
    <property type="entry name" value="P-loop containing nucleotide triphosphate hydrolases"/>
    <property type="match status" value="1"/>
</dbReference>
<sequence length="1105" mass="126538">MRTCVAVSGLVGAVTAAGMETDEPATKAAGEQEKDDEEESSGGGGAEPEVTLHHIRQPAANSGKLCNAMRSKSLHSMANPWRIAAMGSVITVLGWLLSPIISLLVNRFISYLFDASPKIQELEIQTVPKLEQMLRKIEEERMHRKAKKERSAVQNLDTLAKLVKSALYEAEDVLDLIAYHQIEKDVIGDDEPQGSSSKWHPHIDDAIHACKTSWIGRCITTLLEWAQGLYRSLRSRSAALLPISRSRCCGSASDSLLERLSCFSGQFDFIRCCQSLFIWSVNWFEVARSYRDWFYDATGITATGYQLEDGTAVYSFMPAIARWKLRKRIEKLENTVTNVEKSPYLTQTSSGAWNDIVNMNRRSITSSSTRKVFGRDRERDMIRSMLREDDSLPSSSSRKCYSVICIYGIPGSGKTTLAQYVCEYEKEDKDRYFDTVMLIYVSKTYRLEDIFRDMLEEITRNLHSEINDCKGLEAKLVENLRGKRFLLVLDDLWVNDENHEKLLSPLSVGKSGSRILVTAQRKEAALGSNRLIPISDLEEEQYFSMFMHYALDSTIFDDREYIPIGRKIAKKLNRSPIAAVTVAGQLWRNPDIRFWQTTANLDVLNKTKGALWWSYNQLVVDVRRCFQYCSIFPRRYELERDNLVRMWIAQGFVKDNDGNNEDVEDVGQDYFHDLHSCSFLQLKRKAPSDISTAKTIAGSDCVKTEKSITEHLPKHVRHLCIESYSEILFPEKILELKNLRTLIMCYSVERMNQDDFERVLKKLTKLRVVHLDLRHLSRVPPCIGGLKHLRYLGIMSPPPHSLILPAEFSKLYHLQELSVNPNTRLHCPSQLKIANLINLRYMLTWYGLNIPDVGKLTSLRALYHFYVRKEKGYEIQQLEHLNNLRGKLFIDCIENVQSKEEAVRARLSDKVYLTELTLRWGGTDERCSKKALESYKRLFFPPVTEIKQHQPPELQEEVLEGLRPPSGITVLCIRDYGGVIYPSWLTGDGCDKEQEQDRPALQNLMFWSCKGSSDPPKIGEFFTCLHTLSVTDCSWNYLPVKLCRLKTLRELIVQECPNMMTLPKLPQSLKSIVISGCHPSLADTCLTPGHPNWRRIKHIDQQIIR</sequence>
<protein>
    <recommendedName>
        <fullName evidence="4">AAA+ ATPase domain-containing protein</fullName>
    </recommendedName>
</protein>